<evidence type="ECO:0000256" key="1">
    <source>
        <dbReference type="ARBA" id="ARBA00004141"/>
    </source>
</evidence>
<evidence type="ECO:0000256" key="2">
    <source>
        <dbReference type="ARBA" id="ARBA00022692"/>
    </source>
</evidence>
<protein>
    <recommendedName>
        <fullName evidence="9">Zinc/iron permease</fullName>
    </recommendedName>
</protein>
<dbReference type="OrthoDB" id="448280at2759"/>
<dbReference type="STRING" id="1745343.A0A2J6QNF9"/>
<proteinExistence type="predicted"/>
<evidence type="ECO:0000256" key="6">
    <source>
        <dbReference type="SAM" id="SignalP"/>
    </source>
</evidence>
<feature type="compositionally biased region" description="Polar residues" evidence="5">
    <location>
        <begin position="86"/>
        <end position="95"/>
    </location>
</feature>
<evidence type="ECO:0000256" key="3">
    <source>
        <dbReference type="ARBA" id="ARBA00022989"/>
    </source>
</evidence>
<evidence type="ECO:0008006" key="9">
    <source>
        <dbReference type="Google" id="ProtNLM"/>
    </source>
</evidence>
<keyword evidence="3" id="KW-1133">Transmembrane helix</keyword>
<dbReference type="EMBL" id="KZ613465">
    <property type="protein sequence ID" value="PMD27800.1"/>
    <property type="molecule type" value="Genomic_DNA"/>
</dbReference>
<evidence type="ECO:0000256" key="5">
    <source>
        <dbReference type="SAM" id="MobiDB-lite"/>
    </source>
</evidence>
<reference evidence="7 8" key="1">
    <citation type="submission" date="2016-05" db="EMBL/GenBank/DDBJ databases">
        <title>A degradative enzymes factory behind the ericoid mycorrhizal symbiosis.</title>
        <authorList>
            <consortium name="DOE Joint Genome Institute"/>
            <person name="Martino E."/>
            <person name="Morin E."/>
            <person name="Grelet G."/>
            <person name="Kuo A."/>
            <person name="Kohler A."/>
            <person name="Daghino S."/>
            <person name="Barry K."/>
            <person name="Choi C."/>
            <person name="Cichocki N."/>
            <person name="Clum A."/>
            <person name="Copeland A."/>
            <person name="Hainaut M."/>
            <person name="Haridas S."/>
            <person name="Labutti K."/>
            <person name="Lindquist E."/>
            <person name="Lipzen A."/>
            <person name="Khouja H.-R."/>
            <person name="Murat C."/>
            <person name="Ohm R."/>
            <person name="Olson A."/>
            <person name="Spatafora J."/>
            <person name="Veneault-Fourrey C."/>
            <person name="Henrissat B."/>
            <person name="Grigoriev I."/>
            <person name="Martin F."/>
            <person name="Perotto S."/>
        </authorList>
    </citation>
    <scope>NUCLEOTIDE SEQUENCE [LARGE SCALE GENOMIC DNA]</scope>
    <source>
        <strain evidence="7 8">UAMH 7357</strain>
    </source>
</reference>
<organism evidence="7 8">
    <name type="scientific">Hyaloscypha hepaticicola</name>
    <dbReference type="NCBI Taxonomy" id="2082293"/>
    <lineage>
        <taxon>Eukaryota</taxon>
        <taxon>Fungi</taxon>
        <taxon>Dikarya</taxon>
        <taxon>Ascomycota</taxon>
        <taxon>Pezizomycotina</taxon>
        <taxon>Leotiomycetes</taxon>
        <taxon>Helotiales</taxon>
        <taxon>Hyaloscyphaceae</taxon>
        <taxon>Hyaloscypha</taxon>
    </lineage>
</organism>
<comment type="subcellular location">
    <subcellularLocation>
        <location evidence="1">Membrane</location>
        <topology evidence="1">Multi-pass membrane protein</topology>
    </subcellularLocation>
</comment>
<accession>A0A2J6QNF9</accession>
<keyword evidence="4" id="KW-0472">Membrane</keyword>
<gene>
    <name evidence="7" type="ORF">NA56DRAFT_743119</name>
</gene>
<evidence type="ECO:0000256" key="4">
    <source>
        <dbReference type="ARBA" id="ARBA00023136"/>
    </source>
</evidence>
<dbReference type="GO" id="GO:0016020">
    <property type="term" value="C:membrane"/>
    <property type="evidence" value="ECO:0007669"/>
    <property type="project" value="UniProtKB-SubCell"/>
</dbReference>
<feature type="chain" id="PRO_5014392749" description="Zinc/iron permease" evidence="6">
    <location>
        <begin position="18"/>
        <end position="163"/>
    </location>
</feature>
<sequence>MLLTSIVCLFLVQFSVERKYSDTHSLSMPEVPATPPSANEEETLPRHNIRYSLQIINQSYPLPIERSLSEPALTNHNNDDKTTTTPSLESLPNRDLASNPSYREQIATFQVLFHSGIIGLNLGTSSSTQLKSLFIVLVFHQAFEGFSLGARLSAITFPPKNAG</sequence>
<keyword evidence="2" id="KW-0812">Transmembrane</keyword>
<name>A0A2J6QNF9_9HELO</name>
<dbReference type="GO" id="GO:0046873">
    <property type="term" value="F:metal ion transmembrane transporter activity"/>
    <property type="evidence" value="ECO:0007669"/>
    <property type="project" value="InterPro"/>
</dbReference>
<feature type="signal peptide" evidence="6">
    <location>
        <begin position="1"/>
        <end position="17"/>
    </location>
</feature>
<dbReference type="Proteomes" id="UP000235672">
    <property type="component" value="Unassembled WGS sequence"/>
</dbReference>
<dbReference type="InterPro" id="IPR003689">
    <property type="entry name" value="ZIP"/>
</dbReference>
<keyword evidence="6" id="KW-0732">Signal</keyword>
<evidence type="ECO:0000313" key="8">
    <source>
        <dbReference type="Proteomes" id="UP000235672"/>
    </source>
</evidence>
<dbReference type="Pfam" id="PF02535">
    <property type="entry name" value="Zip"/>
    <property type="match status" value="1"/>
</dbReference>
<keyword evidence="8" id="KW-1185">Reference proteome</keyword>
<dbReference type="AlphaFoldDB" id="A0A2J6QNF9"/>
<evidence type="ECO:0000313" key="7">
    <source>
        <dbReference type="EMBL" id="PMD27800.1"/>
    </source>
</evidence>
<feature type="region of interest" description="Disordered" evidence="5">
    <location>
        <begin position="70"/>
        <end position="95"/>
    </location>
</feature>